<comment type="caution">
    <text evidence="9">The sequence shown here is derived from an EMBL/GenBank/DDBJ whole genome shotgun (WGS) entry which is preliminary data.</text>
</comment>
<dbReference type="KEGG" id="bstg:WT74_17120"/>
<reference evidence="10 12" key="2">
    <citation type="submission" date="2018-08" db="EMBL/GenBank/DDBJ databases">
        <title>Comparative analysis of Burkholderia isolates from Puerto Rico.</title>
        <authorList>
            <person name="Hall C."/>
            <person name="Sahl J."/>
            <person name="Wagner D."/>
        </authorList>
    </citation>
    <scope>NUCLEOTIDE SEQUENCE [LARGE SCALE GENOMIC DNA]</scope>
    <source>
        <strain evidence="10 12">Bp8966</strain>
    </source>
</reference>
<dbReference type="InterPro" id="IPR010462">
    <property type="entry name" value="Ectoine_synth"/>
</dbReference>
<dbReference type="Gene3D" id="2.60.120.10">
    <property type="entry name" value="Jelly Rolls"/>
    <property type="match status" value="1"/>
</dbReference>
<dbReference type="NCBIfam" id="NF009806">
    <property type="entry name" value="PRK13290.1"/>
    <property type="match status" value="1"/>
</dbReference>
<dbReference type="AlphaFoldDB" id="A0A106FRQ9"/>
<evidence type="ECO:0000256" key="7">
    <source>
        <dbReference type="ARBA" id="ARBA00048714"/>
    </source>
</evidence>
<dbReference type="EMBL" id="QTPM01000034">
    <property type="protein sequence ID" value="RQY87789.1"/>
    <property type="molecule type" value="Genomic_DNA"/>
</dbReference>
<evidence type="ECO:0000313" key="10">
    <source>
        <dbReference type="EMBL" id="RQY87789.1"/>
    </source>
</evidence>
<name>A0A106FRQ9_9BURK</name>
<evidence type="ECO:0000313" key="13">
    <source>
        <dbReference type="Proteomes" id="UP000473470"/>
    </source>
</evidence>
<dbReference type="InterPro" id="IPR011051">
    <property type="entry name" value="RmlC_Cupin_sf"/>
</dbReference>
<evidence type="ECO:0000313" key="9">
    <source>
        <dbReference type="EMBL" id="KWA52718.1"/>
    </source>
</evidence>
<dbReference type="GO" id="GO:0019491">
    <property type="term" value="P:ectoine biosynthetic process"/>
    <property type="evidence" value="ECO:0007669"/>
    <property type="project" value="UniProtKB-UniPathway"/>
</dbReference>
<evidence type="ECO:0000256" key="5">
    <source>
        <dbReference type="ARBA" id="ARBA00023239"/>
    </source>
</evidence>
<dbReference type="EMBL" id="VZOK01000073">
    <property type="protein sequence ID" value="KAB0633125.1"/>
    <property type="molecule type" value="Genomic_DNA"/>
</dbReference>
<evidence type="ECO:0000313" key="12">
    <source>
        <dbReference type="Proteomes" id="UP000281098"/>
    </source>
</evidence>
<dbReference type="Proteomes" id="UP000473470">
    <property type="component" value="Unassembled WGS sequence"/>
</dbReference>
<dbReference type="EMBL" id="LPHB01000092">
    <property type="protein sequence ID" value="KWA52718.1"/>
    <property type="molecule type" value="Genomic_DNA"/>
</dbReference>
<reference evidence="9 11" key="1">
    <citation type="submission" date="2015-11" db="EMBL/GenBank/DDBJ databases">
        <title>Expanding the genomic diversity of Burkholderia species for the development of highly accurate diagnostics.</title>
        <authorList>
            <person name="Sahl J."/>
            <person name="Keim P."/>
            <person name="Wagner D."/>
        </authorList>
    </citation>
    <scope>NUCLEOTIDE SEQUENCE [LARGE SCALE GENOMIC DNA]</scope>
    <source>
        <strain evidence="9 11">MSMB1960WGS</strain>
    </source>
</reference>
<gene>
    <name evidence="10" type="ORF">DF017_24180</name>
    <name evidence="8" type="ORF">F7R25_30945</name>
    <name evidence="9" type="ORF">WT44_30650</name>
</gene>
<comment type="catalytic activity">
    <reaction evidence="7">
        <text>(2S)-4-acetamido-2-aminobutanoate = L-ectoine + H2O</text>
        <dbReference type="Rhea" id="RHEA:17281"/>
        <dbReference type="ChEBI" id="CHEBI:15377"/>
        <dbReference type="ChEBI" id="CHEBI:58515"/>
        <dbReference type="ChEBI" id="CHEBI:58929"/>
        <dbReference type="EC" id="4.2.1.108"/>
    </reaction>
</comment>
<evidence type="ECO:0000313" key="8">
    <source>
        <dbReference type="EMBL" id="KAB0633125.1"/>
    </source>
</evidence>
<comment type="pathway">
    <text evidence="1">Amine and polyamine biosynthesis; ectoine biosynthesis; L-ectoine from L-aspartate 4-semialdehyde: step 3/3.</text>
</comment>
<comment type="similarity">
    <text evidence="2">Belongs to the ectoine synthase family.</text>
</comment>
<dbReference type="Proteomes" id="UP000281098">
    <property type="component" value="Unassembled WGS sequence"/>
</dbReference>
<evidence type="ECO:0000256" key="4">
    <source>
        <dbReference type="ARBA" id="ARBA00019707"/>
    </source>
</evidence>
<keyword evidence="5" id="KW-0456">Lyase</keyword>
<reference evidence="8 13" key="3">
    <citation type="submission" date="2019-09" db="EMBL/GenBank/DDBJ databases">
        <title>Draft genome sequences of 48 bacterial type strains from the CCUG.</title>
        <authorList>
            <person name="Tunovic T."/>
            <person name="Pineiro-Iglesias B."/>
            <person name="Unosson C."/>
            <person name="Inganas E."/>
            <person name="Ohlen M."/>
            <person name="Cardew S."/>
            <person name="Jensie-Markopoulos S."/>
            <person name="Salva-Serra F."/>
            <person name="Jaen-Luchoro D."/>
            <person name="Karlsson R."/>
            <person name="Svensson-Stadler L."/>
            <person name="Chun J."/>
            <person name="Moore E."/>
        </authorList>
    </citation>
    <scope>NUCLEOTIDE SEQUENCE [LARGE SCALE GENOMIC DNA]</scope>
    <source>
        <strain evidence="8 13">CCUG 65686</strain>
    </source>
</reference>
<dbReference type="STRING" id="1503054.WT74_17120"/>
<evidence type="ECO:0000256" key="2">
    <source>
        <dbReference type="ARBA" id="ARBA00009637"/>
    </source>
</evidence>
<dbReference type="PANTHER" id="PTHR39289">
    <property type="match status" value="1"/>
</dbReference>
<evidence type="ECO:0000313" key="11">
    <source>
        <dbReference type="Proteomes" id="UP000068603"/>
    </source>
</evidence>
<dbReference type="UniPathway" id="UPA00067">
    <property type="reaction ID" value="UER00123"/>
</dbReference>
<keyword evidence="12" id="KW-1185">Reference proteome</keyword>
<evidence type="ECO:0000256" key="1">
    <source>
        <dbReference type="ARBA" id="ARBA00005181"/>
    </source>
</evidence>
<dbReference type="PANTHER" id="PTHR39289:SF1">
    <property type="entry name" value="L-ECTOINE SYNTHASE"/>
    <property type="match status" value="1"/>
</dbReference>
<evidence type="ECO:0000256" key="3">
    <source>
        <dbReference type="ARBA" id="ARBA00013192"/>
    </source>
</evidence>
<organism evidence="9">
    <name type="scientific">Burkholderia stagnalis</name>
    <dbReference type="NCBI Taxonomy" id="1503054"/>
    <lineage>
        <taxon>Bacteria</taxon>
        <taxon>Pseudomonadati</taxon>
        <taxon>Pseudomonadota</taxon>
        <taxon>Betaproteobacteria</taxon>
        <taxon>Burkholderiales</taxon>
        <taxon>Burkholderiaceae</taxon>
        <taxon>Burkholderia</taxon>
        <taxon>Burkholderia cepacia complex</taxon>
    </lineage>
</organism>
<dbReference type="SUPFAM" id="SSF51182">
    <property type="entry name" value="RmlC-like cupins"/>
    <property type="match status" value="1"/>
</dbReference>
<proteinExistence type="inferred from homology"/>
<accession>A0A106FRQ9</accession>
<dbReference type="Pfam" id="PF06339">
    <property type="entry name" value="Ectoine_synth"/>
    <property type="match status" value="1"/>
</dbReference>
<sequence length="125" mass="14016">MFLRDIQDTPAVEWGNGQSRRMLTQSDEMGFTVCHTVVYRGTDSKIQYRRHLEACYCLSGSGKVISRDGTVKLAITPGTLYVLNQHDAHHLVADDSDDLVLISVFNPPLTGNEKHQLDESGFSQY</sequence>
<dbReference type="InterPro" id="IPR014710">
    <property type="entry name" value="RmlC-like_jellyroll"/>
</dbReference>
<dbReference type="CDD" id="cd06978">
    <property type="entry name" value="cupin_EctC"/>
    <property type="match status" value="1"/>
</dbReference>
<dbReference type="EC" id="4.2.1.108" evidence="3"/>
<dbReference type="RefSeq" id="WP_059558752.1">
    <property type="nucleotide sequence ID" value="NZ_CABVPM010000021.1"/>
</dbReference>
<protein>
    <recommendedName>
        <fullName evidence="4">L-ectoine synthase</fullName>
        <ecNumber evidence="3">4.2.1.108</ecNumber>
    </recommendedName>
    <alternativeName>
        <fullName evidence="6">N-acetyldiaminobutyrate dehydratase</fullName>
    </alternativeName>
</protein>
<dbReference type="GO" id="GO:0033990">
    <property type="term" value="F:ectoine synthase activity"/>
    <property type="evidence" value="ECO:0007669"/>
    <property type="project" value="UniProtKB-EC"/>
</dbReference>
<dbReference type="GeneID" id="93057766"/>
<evidence type="ECO:0000256" key="6">
    <source>
        <dbReference type="ARBA" id="ARBA00033271"/>
    </source>
</evidence>
<dbReference type="Proteomes" id="UP000068603">
    <property type="component" value="Unassembled WGS sequence"/>
</dbReference>